<dbReference type="RefSeq" id="WP_012992622.1">
    <property type="nucleotide sequence ID" value="NC_013894.1"/>
</dbReference>
<dbReference type="Proteomes" id="UP000002043">
    <property type="component" value="Chromosome"/>
</dbReference>
<dbReference type="STRING" id="638303.Thal_1588"/>
<sequence>MARVGNLACVRLLVEHEIGELNRIRWALGIRERTPLVESFSLVLAKLPYMKEEYAHVVASTMRSSDVIFVEGDIMLAFLPGTDKGGAQQLMEGVRSFMGEEGRYVVVSYPDDGGTYEELISSLRDRAKENGIPCSFLS</sequence>
<gene>
    <name evidence="1" type="ordered locus">Thal_1588</name>
</gene>
<accession>D3SN86</accession>
<keyword evidence="2" id="KW-1185">Reference proteome</keyword>
<evidence type="ECO:0000313" key="1">
    <source>
        <dbReference type="EMBL" id="ADC90216.1"/>
    </source>
</evidence>
<dbReference type="eggNOG" id="ENOG502ZR9X">
    <property type="taxonomic scope" value="Bacteria"/>
</dbReference>
<dbReference type="EMBL" id="CP001931">
    <property type="protein sequence ID" value="ADC90216.1"/>
    <property type="molecule type" value="Genomic_DNA"/>
</dbReference>
<name>D3SN86_THEAH</name>
<dbReference type="OrthoDB" id="37094at2"/>
<dbReference type="HOGENOM" id="CLU_1854271_0_0_0"/>
<evidence type="ECO:0000313" key="2">
    <source>
        <dbReference type="Proteomes" id="UP000002043"/>
    </source>
</evidence>
<protein>
    <submittedName>
        <fullName evidence="1">Uncharacterized protein</fullName>
    </submittedName>
</protein>
<organism evidence="1 2">
    <name type="scientific">Thermocrinis albus (strain DSM 14484 / JCM 11386 / HI 11/12)</name>
    <dbReference type="NCBI Taxonomy" id="638303"/>
    <lineage>
        <taxon>Bacteria</taxon>
        <taxon>Pseudomonadati</taxon>
        <taxon>Aquificota</taxon>
        <taxon>Aquificia</taxon>
        <taxon>Aquificales</taxon>
        <taxon>Aquificaceae</taxon>
        <taxon>Thermocrinis</taxon>
    </lineage>
</organism>
<reference evidence="2" key="1">
    <citation type="journal article" date="2010" name="Stand. Genomic Sci.">
        <title>Complete genome sequence of Thermocrinis albus type strain (HI 11/12T).</title>
        <authorList>
            <person name="Wirth R."/>
            <person name="Sikorski J."/>
            <person name="Brambilla E."/>
            <person name="Misra M."/>
            <person name="Lapidus A."/>
            <person name="Copeland A."/>
            <person name="Nolan M."/>
            <person name="Lucas S."/>
            <person name="Chen F."/>
            <person name="Tice H."/>
            <person name="Cheng J.F."/>
            <person name="Han C."/>
            <person name="Detter J.C."/>
            <person name="Tapia R."/>
            <person name="Bruce D."/>
            <person name="Goodwin L."/>
            <person name="Pitluck S."/>
            <person name="Pati A."/>
            <person name="Anderson I."/>
            <person name="Ivanova N."/>
            <person name="Mavromatis K."/>
            <person name="Mikhailova N."/>
            <person name="Chen A."/>
            <person name="Palaniappan K."/>
            <person name="Bilek Y."/>
            <person name="Hader T."/>
            <person name="Land M."/>
            <person name="Hauser L."/>
            <person name="Chang Y.J."/>
            <person name="Jeffries C.D."/>
            <person name="Tindall B.J."/>
            <person name="Rohde M."/>
            <person name="Goker M."/>
            <person name="Bristow J."/>
            <person name="Eisen J.A."/>
            <person name="Markowitz V."/>
            <person name="Hugenholtz P."/>
            <person name="Kyrpides N.C."/>
            <person name="Klenk H.P."/>
        </authorList>
    </citation>
    <scope>NUCLEOTIDE SEQUENCE [LARGE SCALE GENOMIC DNA]</scope>
    <source>
        <strain evidence="2">DSM 14484 / JCM 11386 / HI 11/12</strain>
    </source>
</reference>
<dbReference type="AlphaFoldDB" id="D3SN86"/>
<dbReference type="KEGG" id="tal:Thal_1588"/>
<proteinExistence type="predicted"/>